<evidence type="ECO:0000313" key="2">
    <source>
        <dbReference type="EMBL" id="RKO99730.1"/>
    </source>
</evidence>
<evidence type="ECO:0000313" key="3">
    <source>
        <dbReference type="Proteomes" id="UP000274922"/>
    </source>
</evidence>
<organism evidence="2 3">
    <name type="scientific">Caulochytrium protostelioides</name>
    <dbReference type="NCBI Taxonomy" id="1555241"/>
    <lineage>
        <taxon>Eukaryota</taxon>
        <taxon>Fungi</taxon>
        <taxon>Fungi incertae sedis</taxon>
        <taxon>Chytridiomycota</taxon>
        <taxon>Chytridiomycota incertae sedis</taxon>
        <taxon>Chytridiomycetes</taxon>
        <taxon>Caulochytriales</taxon>
        <taxon>Caulochytriaceae</taxon>
        <taxon>Caulochytrium</taxon>
    </lineage>
</organism>
<dbReference type="InterPro" id="IPR036249">
    <property type="entry name" value="Thioredoxin-like_sf"/>
</dbReference>
<dbReference type="GO" id="GO:0005788">
    <property type="term" value="C:endoplasmic reticulum lumen"/>
    <property type="evidence" value="ECO:0007669"/>
    <property type="project" value="TreeGrafter"/>
</dbReference>
<dbReference type="PROSITE" id="PS51352">
    <property type="entry name" value="THIOREDOXIN_2"/>
    <property type="match status" value="1"/>
</dbReference>
<keyword evidence="3" id="KW-1185">Reference proteome</keyword>
<protein>
    <recommendedName>
        <fullName evidence="1">Thioredoxin domain-containing protein</fullName>
    </recommendedName>
</protein>
<dbReference type="InterPro" id="IPR017937">
    <property type="entry name" value="Thioredoxin_CS"/>
</dbReference>
<dbReference type="Proteomes" id="UP000274922">
    <property type="component" value="Unassembled WGS sequence"/>
</dbReference>
<proteinExistence type="predicted"/>
<name>A0A4P9X3X4_9FUNG</name>
<dbReference type="GO" id="GO:0034976">
    <property type="term" value="P:response to endoplasmic reticulum stress"/>
    <property type="evidence" value="ECO:0007669"/>
    <property type="project" value="TreeGrafter"/>
</dbReference>
<dbReference type="AlphaFoldDB" id="A0A4P9X3X4"/>
<dbReference type="OrthoDB" id="427280at2759"/>
<evidence type="ECO:0000259" key="1">
    <source>
        <dbReference type="PROSITE" id="PS51352"/>
    </source>
</evidence>
<dbReference type="GO" id="GO:0015035">
    <property type="term" value="F:protein-disulfide reductase activity"/>
    <property type="evidence" value="ECO:0007669"/>
    <property type="project" value="TreeGrafter"/>
</dbReference>
<dbReference type="SUPFAM" id="SSF52833">
    <property type="entry name" value="Thioredoxin-like"/>
    <property type="match status" value="1"/>
</dbReference>
<dbReference type="InterPro" id="IPR013766">
    <property type="entry name" value="Thioredoxin_domain"/>
</dbReference>
<dbReference type="PRINTS" id="PR00421">
    <property type="entry name" value="THIOREDOXIN"/>
</dbReference>
<dbReference type="PROSITE" id="PS00194">
    <property type="entry name" value="THIOREDOXIN_1"/>
    <property type="match status" value="1"/>
</dbReference>
<feature type="non-terminal residue" evidence="2">
    <location>
        <position position="1"/>
    </location>
</feature>
<dbReference type="EMBL" id="ML014261">
    <property type="protein sequence ID" value="RKO99730.1"/>
    <property type="molecule type" value="Genomic_DNA"/>
</dbReference>
<dbReference type="PANTHER" id="PTHR45815:SF3">
    <property type="entry name" value="PROTEIN DISULFIDE-ISOMERASE A6"/>
    <property type="match status" value="1"/>
</dbReference>
<feature type="domain" description="Thioredoxin" evidence="1">
    <location>
        <begin position="1"/>
        <end position="125"/>
    </location>
</feature>
<accession>A0A4P9X3X4</accession>
<sequence>LSAVPATVSFYTAGGPVVHVETKEAYKREVTQSKSLVLVEFYAPWCGHCQNLAPHYESAAKKLRSIAKVVAVNCDQNALASFCGSKGVKGYPTIRLGGKEPKQFEDYQGERTAKAIVDYVRYVFDALPNRAVTVGATAGTGRIAWPAFLAAQPALPKLVLFTDKTAAPQLIRSLAYTFRDRAVVGWVPPSQKDLAEQLSIGSFPSIVTVEG</sequence>
<dbReference type="STRING" id="1555241.A0A4P9X3X4"/>
<dbReference type="Gene3D" id="3.40.30.10">
    <property type="entry name" value="Glutaredoxin"/>
    <property type="match status" value="1"/>
</dbReference>
<reference evidence="3" key="1">
    <citation type="journal article" date="2018" name="Nat. Microbiol.">
        <title>Leveraging single-cell genomics to expand the fungal tree of life.</title>
        <authorList>
            <person name="Ahrendt S.R."/>
            <person name="Quandt C.A."/>
            <person name="Ciobanu D."/>
            <person name="Clum A."/>
            <person name="Salamov A."/>
            <person name="Andreopoulos B."/>
            <person name="Cheng J.F."/>
            <person name="Woyke T."/>
            <person name="Pelin A."/>
            <person name="Henrissat B."/>
            <person name="Reynolds N.K."/>
            <person name="Benny G.L."/>
            <person name="Smith M.E."/>
            <person name="James T.Y."/>
            <person name="Grigoriev I.V."/>
        </authorList>
    </citation>
    <scope>NUCLEOTIDE SEQUENCE [LARGE SCALE GENOMIC DNA]</scope>
    <source>
        <strain evidence="3">ATCC 52028</strain>
    </source>
</reference>
<gene>
    <name evidence="2" type="ORF">CXG81DRAFT_7450</name>
</gene>
<dbReference type="Pfam" id="PF00085">
    <property type="entry name" value="Thioredoxin"/>
    <property type="match status" value="1"/>
</dbReference>
<feature type="non-terminal residue" evidence="2">
    <location>
        <position position="211"/>
    </location>
</feature>
<dbReference type="PANTHER" id="PTHR45815">
    <property type="entry name" value="PROTEIN DISULFIDE-ISOMERASE A6"/>
    <property type="match status" value="1"/>
</dbReference>